<proteinExistence type="predicted"/>
<gene>
    <name evidence="2" type="ORF">ACGFZB_20995</name>
</gene>
<feature type="region of interest" description="Disordered" evidence="1">
    <location>
        <begin position="117"/>
        <end position="154"/>
    </location>
</feature>
<evidence type="ECO:0000313" key="2">
    <source>
        <dbReference type="EMBL" id="MFG3012895.1"/>
    </source>
</evidence>
<organism evidence="2 3">
    <name type="scientific">Streptomyces cinerochromogenes</name>
    <dbReference type="NCBI Taxonomy" id="66422"/>
    <lineage>
        <taxon>Bacteria</taxon>
        <taxon>Bacillati</taxon>
        <taxon>Actinomycetota</taxon>
        <taxon>Actinomycetes</taxon>
        <taxon>Kitasatosporales</taxon>
        <taxon>Streptomycetaceae</taxon>
        <taxon>Streptomyces</taxon>
    </lineage>
</organism>
<reference evidence="2 3" key="1">
    <citation type="submission" date="2024-10" db="EMBL/GenBank/DDBJ databases">
        <title>The Natural Products Discovery Center: Release of the First 8490 Sequenced Strains for Exploring Actinobacteria Biosynthetic Diversity.</title>
        <authorList>
            <person name="Kalkreuter E."/>
            <person name="Kautsar S.A."/>
            <person name="Yang D."/>
            <person name="Bader C.D."/>
            <person name="Teijaro C.N."/>
            <person name="Fluegel L."/>
            <person name="Davis C.M."/>
            <person name="Simpson J.R."/>
            <person name="Lauterbach L."/>
            <person name="Steele A.D."/>
            <person name="Gui C."/>
            <person name="Meng S."/>
            <person name="Li G."/>
            <person name="Viehrig K."/>
            <person name="Ye F."/>
            <person name="Su P."/>
            <person name="Kiefer A.F."/>
            <person name="Nichols A."/>
            <person name="Cepeda A.J."/>
            <person name="Yan W."/>
            <person name="Fan B."/>
            <person name="Jiang Y."/>
            <person name="Adhikari A."/>
            <person name="Zheng C.-J."/>
            <person name="Schuster L."/>
            <person name="Cowan T.M."/>
            <person name="Smanski M.J."/>
            <person name="Chevrette M.G."/>
            <person name="De Carvalho L.P.S."/>
            <person name="Shen B."/>
        </authorList>
    </citation>
    <scope>NUCLEOTIDE SEQUENCE [LARGE SCALE GENOMIC DNA]</scope>
    <source>
        <strain evidence="2 3">NPDC048320</strain>
    </source>
</reference>
<dbReference type="Pfam" id="PF19953">
    <property type="entry name" value="EACC1"/>
    <property type="match status" value="1"/>
</dbReference>
<evidence type="ECO:0000313" key="3">
    <source>
        <dbReference type="Proteomes" id="UP001604267"/>
    </source>
</evidence>
<dbReference type="InterPro" id="IPR045428">
    <property type="entry name" value="EACC1"/>
</dbReference>
<dbReference type="EMBL" id="JBICYV010000009">
    <property type="protein sequence ID" value="MFG3012895.1"/>
    <property type="molecule type" value="Genomic_DNA"/>
</dbReference>
<protein>
    <submittedName>
        <fullName evidence="2">Uncharacterized protein</fullName>
    </submittedName>
</protein>
<comment type="caution">
    <text evidence="2">The sequence shown here is derived from an EMBL/GenBank/DDBJ whole genome shotgun (WGS) entry which is preliminary data.</text>
</comment>
<dbReference type="Proteomes" id="UP001604267">
    <property type="component" value="Unassembled WGS sequence"/>
</dbReference>
<name>A0ABW7B7R1_9ACTN</name>
<feature type="compositionally biased region" description="Pro residues" evidence="1">
    <location>
        <begin position="128"/>
        <end position="140"/>
    </location>
</feature>
<sequence>MTDLVLALCAPPGDPCSGDGNSGTEDDLRSLLRWLRADDTVPVRGRIVSGGPPVPGGMGSGFDLLQLAVSSGLSVGSLVVSVLQWQAARRDAPAVTLRRGDVEVVLTARAARDEETVRGIVDLLDGTPPSPSPPPSPGLPRPRAEEPGGDDGTA</sequence>
<accession>A0ABW7B7R1</accession>
<dbReference type="RefSeq" id="WP_392819014.1">
    <property type="nucleotide sequence ID" value="NZ_JBICYV010000009.1"/>
</dbReference>
<keyword evidence="3" id="KW-1185">Reference proteome</keyword>
<evidence type="ECO:0000256" key="1">
    <source>
        <dbReference type="SAM" id="MobiDB-lite"/>
    </source>
</evidence>